<dbReference type="AlphaFoldDB" id="A0A8K1GYY2"/>
<feature type="region of interest" description="Disordered" evidence="1">
    <location>
        <begin position="1"/>
        <end position="20"/>
    </location>
</feature>
<accession>A0A8K1GYY2</accession>
<evidence type="ECO:0000256" key="1">
    <source>
        <dbReference type="SAM" id="MobiDB-lite"/>
    </source>
</evidence>
<evidence type="ECO:0000313" key="2">
    <source>
        <dbReference type="EMBL" id="TRZ26617.1"/>
    </source>
</evidence>
<feature type="non-terminal residue" evidence="2">
    <location>
        <position position="55"/>
    </location>
</feature>
<gene>
    <name evidence="2" type="ORF">HGM15179_000498</name>
</gene>
<organism evidence="2 3">
    <name type="scientific">Zosterops borbonicus</name>
    <dbReference type="NCBI Taxonomy" id="364589"/>
    <lineage>
        <taxon>Eukaryota</taxon>
        <taxon>Metazoa</taxon>
        <taxon>Chordata</taxon>
        <taxon>Craniata</taxon>
        <taxon>Vertebrata</taxon>
        <taxon>Euteleostomi</taxon>
        <taxon>Archelosauria</taxon>
        <taxon>Archosauria</taxon>
        <taxon>Dinosauria</taxon>
        <taxon>Saurischia</taxon>
        <taxon>Theropoda</taxon>
        <taxon>Coelurosauria</taxon>
        <taxon>Aves</taxon>
        <taxon>Neognathae</taxon>
        <taxon>Neoaves</taxon>
        <taxon>Telluraves</taxon>
        <taxon>Australaves</taxon>
        <taxon>Passeriformes</taxon>
        <taxon>Sylvioidea</taxon>
        <taxon>Zosteropidae</taxon>
        <taxon>Zosterops</taxon>
    </lineage>
</organism>
<sequence>AQEAGREHGQDSWPETARGTFHSTDYQTQYVHKLERVGWKPSDCCWGTGWALISR</sequence>
<name>A0A8K1GYY2_9PASS</name>
<dbReference type="EMBL" id="SWJQ01000008">
    <property type="protein sequence ID" value="TRZ26617.1"/>
    <property type="molecule type" value="Genomic_DNA"/>
</dbReference>
<keyword evidence="3" id="KW-1185">Reference proteome</keyword>
<proteinExistence type="predicted"/>
<feature type="non-terminal residue" evidence="2">
    <location>
        <position position="1"/>
    </location>
</feature>
<reference evidence="2" key="1">
    <citation type="submission" date="2019-04" db="EMBL/GenBank/DDBJ databases">
        <title>Genome assembly of Zosterops borbonicus 15179.</title>
        <authorList>
            <person name="Leroy T."/>
            <person name="Anselmetti Y."/>
            <person name="Tilak M.-K."/>
            <person name="Nabholz B."/>
        </authorList>
    </citation>
    <scope>NUCLEOTIDE SEQUENCE</scope>
    <source>
        <strain evidence="2">HGM_15179</strain>
        <tissue evidence="2">Muscle</tissue>
    </source>
</reference>
<dbReference type="Proteomes" id="UP000796761">
    <property type="component" value="Unassembled WGS sequence"/>
</dbReference>
<evidence type="ECO:0000313" key="3">
    <source>
        <dbReference type="Proteomes" id="UP000796761"/>
    </source>
</evidence>
<comment type="caution">
    <text evidence="2">The sequence shown here is derived from an EMBL/GenBank/DDBJ whole genome shotgun (WGS) entry which is preliminary data.</text>
</comment>
<protein>
    <submittedName>
        <fullName evidence="2">Uncharacterized protein</fullName>
    </submittedName>
</protein>
<feature type="compositionally biased region" description="Basic and acidic residues" evidence="1">
    <location>
        <begin position="1"/>
        <end position="10"/>
    </location>
</feature>